<dbReference type="GO" id="GO:0005886">
    <property type="term" value="C:plasma membrane"/>
    <property type="evidence" value="ECO:0007669"/>
    <property type="project" value="UniProtKB-SubCell"/>
</dbReference>
<keyword evidence="6 8" id="KW-0472">Membrane</keyword>
<dbReference type="EMBL" id="PYAL01000010">
    <property type="protein sequence ID" value="RXN83392.1"/>
    <property type="molecule type" value="Genomic_DNA"/>
</dbReference>
<keyword evidence="3" id="KW-1003">Cell membrane</keyword>
<evidence type="ECO:0000256" key="5">
    <source>
        <dbReference type="ARBA" id="ARBA00022989"/>
    </source>
</evidence>
<dbReference type="PANTHER" id="PTHR23513">
    <property type="entry name" value="INTEGRAL MEMBRANE EFFLUX PROTEIN-RELATED"/>
    <property type="match status" value="1"/>
</dbReference>
<dbReference type="CDD" id="cd06173">
    <property type="entry name" value="MFS_MefA_like"/>
    <property type="match status" value="1"/>
</dbReference>
<evidence type="ECO:0000256" key="7">
    <source>
        <dbReference type="SAM" id="MobiDB-lite"/>
    </source>
</evidence>
<feature type="region of interest" description="Disordered" evidence="7">
    <location>
        <begin position="418"/>
        <end position="438"/>
    </location>
</feature>
<sequence length="438" mass="46789">MARPGHDVTAAVPPLSEPAVRPFAIQNYRRQWVSDLCTSCAFEIETLALAWYVLTETGSVVLMAAIASLQYLGTLLSPLLGVLSDRHGQRNTMLAMRMFYAVVAVMLLVFAHMRWLTPWLALGFATLSGLVRPSDIGMRNVVTSGIVPGYLILPAIGLSRMTTDLARMGGALAGAALMATLGLAWAYVIVVALYVVAAFFTYRLRMARVAPHGAGCTVLGQFGAALRSVRGAPAQTATMIMAFLVNFSAYPFVTGLLPYVAKERFGMDEYGLGTLIAVTATGSITSSILLSRLRLPNPAVTMLCSSIAWHVLIVIFAASRSLPFVFASIYLAGVAQNLCMIPMAAFLLGKVSPAVRGSVIGLRSMAVYGLPLGLMLSGYILNHGAAFWGVALGFAATGITVTLLVWVSYRTHFRPGLAQQPPEEATRSPRRSRPIAGA</sequence>
<name>A0A4Q1HE87_9BURK</name>
<reference evidence="9 10" key="1">
    <citation type="journal article" date="2017" name="Int. J. Syst. Evol. Microbiol.">
        <title>Achromobacter aloeverae sp. nov., isolated from the root of Aloe vera (L.) Burm.f.</title>
        <authorList>
            <person name="Kuncharoen N."/>
            <person name="Muramatsu Y."/>
            <person name="Shibata C."/>
            <person name="Kamakura Y."/>
            <person name="Nakagawa Y."/>
            <person name="Tanasupawat S."/>
        </authorList>
    </citation>
    <scope>NUCLEOTIDE SEQUENCE [LARGE SCALE GENOMIC DNA]</scope>
    <source>
        <strain evidence="9 10">AVA-1</strain>
    </source>
</reference>
<dbReference type="Gene3D" id="1.20.1250.20">
    <property type="entry name" value="MFS general substrate transporter like domains"/>
    <property type="match status" value="1"/>
</dbReference>
<dbReference type="SUPFAM" id="SSF103473">
    <property type="entry name" value="MFS general substrate transporter"/>
    <property type="match status" value="1"/>
</dbReference>
<feature type="compositionally biased region" description="Basic residues" evidence="7">
    <location>
        <begin position="428"/>
        <end position="438"/>
    </location>
</feature>
<keyword evidence="5 8" id="KW-1133">Transmembrane helix</keyword>
<keyword evidence="2" id="KW-0813">Transport</keyword>
<feature type="transmembrane region" description="Helical" evidence="8">
    <location>
        <begin position="324"/>
        <end position="348"/>
    </location>
</feature>
<proteinExistence type="predicted"/>
<comment type="caution">
    <text evidence="9">The sequence shown here is derived from an EMBL/GenBank/DDBJ whole genome shotgun (WGS) entry which is preliminary data.</text>
</comment>
<feature type="transmembrane region" description="Helical" evidence="8">
    <location>
        <begin position="60"/>
        <end position="82"/>
    </location>
</feature>
<protein>
    <submittedName>
        <fullName evidence="9">Arabinose ABC transporter permease</fullName>
    </submittedName>
</protein>
<feature type="transmembrane region" description="Helical" evidence="8">
    <location>
        <begin position="386"/>
        <end position="407"/>
    </location>
</feature>
<feature type="transmembrane region" description="Helical" evidence="8">
    <location>
        <begin position="136"/>
        <end position="158"/>
    </location>
</feature>
<dbReference type="PANTHER" id="PTHR23513:SF11">
    <property type="entry name" value="STAPHYLOFERRIN A TRANSPORTER"/>
    <property type="match status" value="1"/>
</dbReference>
<feature type="transmembrane region" description="Helical" evidence="8">
    <location>
        <begin position="170"/>
        <end position="197"/>
    </location>
</feature>
<dbReference type="InterPro" id="IPR010290">
    <property type="entry name" value="TM_effector"/>
</dbReference>
<feature type="transmembrane region" description="Helical" evidence="8">
    <location>
        <begin position="299"/>
        <end position="318"/>
    </location>
</feature>
<dbReference type="Proteomes" id="UP000290849">
    <property type="component" value="Unassembled WGS sequence"/>
</dbReference>
<dbReference type="AlphaFoldDB" id="A0A4Q1HE87"/>
<accession>A0A4Q1HE87</accession>
<evidence type="ECO:0000313" key="10">
    <source>
        <dbReference type="Proteomes" id="UP000290849"/>
    </source>
</evidence>
<evidence type="ECO:0000256" key="6">
    <source>
        <dbReference type="ARBA" id="ARBA00023136"/>
    </source>
</evidence>
<dbReference type="InterPro" id="IPR036259">
    <property type="entry name" value="MFS_trans_sf"/>
</dbReference>
<comment type="subcellular location">
    <subcellularLocation>
        <location evidence="1">Cell membrane</location>
        <topology evidence="1">Multi-pass membrane protein</topology>
    </subcellularLocation>
</comment>
<evidence type="ECO:0000256" key="2">
    <source>
        <dbReference type="ARBA" id="ARBA00022448"/>
    </source>
</evidence>
<organism evidence="9 10">
    <name type="scientific">Achromobacter aloeverae</name>
    <dbReference type="NCBI Taxonomy" id="1750518"/>
    <lineage>
        <taxon>Bacteria</taxon>
        <taxon>Pseudomonadati</taxon>
        <taxon>Pseudomonadota</taxon>
        <taxon>Betaproteobacteria</taxon>
        <taxon>Burkholderiales</taxon>
        <taxon>Alcaligenaceae</taxon>
        <taxon>Achromobacter</taxon>
    </lineage>
</organism>
<feature type="transmembrane region" description="Helical" evidence="8">
    <location>
        <begin position="238"/>
        <end position="260"/>
    </location>
</feature>
<keyword evidence="4 8" id="KW-0812">Transmembrane</keyword>
<feature type="transmembrane region" description="Helical" evidence="8">
    <location>
        <begin position="272"/>
        <end position="290"/>
    </location>
</feature>
<gene>
    <name evidence="9" type="ORF">C7R54_28385</name>
</gene>
<evidence type="ECO:0000256" key="1">
    <source>
        <dbReference type="ARBA" id="ARBA00004651"/>
    </source>
</evidence>
<evidence type="ECO:0000313" key="9">
    <source>
        <dbReference type="EMBL" id="RXN83392.1"/>
    </source>
</evidence>
<feature type="transmembrane region" description="Helical" evidence="8">
    <location>
        <begin position="94"/>
        <end position="116"/>
    </location>
</feature>
<evidence type="ECO:0000256" key="4">
    <source>
        <dbReference type="ARBA" id="ARBA00022692"/>
    </source>
</evidence>
<evidence type="ECO:0000256" key="8">
    <source>
        <dbReference type="SAM" id="Phobius"/>
    </source>
</evidence>
<dbReference type="Pfam" id="PF05977">
    <property type="entry name" value="MFS_3"/>
    <property type="match status" value="1"/>
</dbReference>
<keyword evidence="10" id="KW-1185">Reference proteome</keyword>
<feature type="transmembrane region" description="Helical" evidence="8">
    <location>
        <begin position="360"/>
        <end position="380"/>
    </location>
</feature>
<evidence type="ECO:0000256" key="3">
    <source>
        <dbReference type="ARBA" id="ARBA00022475"/>
    </source>
</evidence>